<proteinExistence type="predicted"/>
<comment type="caution">
    <text evidence="1">The sequence shown here is derived from an EMBL/GenBank/DDBJ whole genome shotgun (WGS) entry which is preliminary data.</text>
</comment>
<dbReference type="Proteomes" id="UP000192758">
    <property type="component" value="Unassembled WGS sequence"/>
</dbReference>
<reference evidence="1 2" key="1">
    <citation type="journal article" date="2017" name="Environ. Microbiol.">
        <title>Decay of the glycolytic pathway and adaptation to intranuclear parasitism within Enterocytozoonidae microsporidia.</title>
        <authorList>
            <person name="Wiredu Boakye D."/>
            <person name="Jaroenlak P."/>
            <person name="Prachumwat A."/>
            <person name="Williams T.A."/>
            <person name="Bateman K.S."/>
            <person name="Itsathitphaisarn O."/>
            <person name="Sritunyalucksana K."/>
            <person name="Paszkiewicz K.H."/>
            <person name="Moore K.A."/>
            <person name="Stentiford G.D."/>
            <person name="Williams B.A."/>
        </authorList>
    </citation>
    <scope>NUCLEOTIDE SEQUENCE [LARGE SCALE GENOMIC DNA]</scope>
    <source>
        <strain evidence="1 2">TH1</strain>
    </source>
</reference>
<name>A0A1W0E395_9MICR</name>
<dbReference type="AlphaFoldDB" id="A0A1W0E395"/>
<evidence type="ECO:0000313" key="1">
    <source>
        <dbReference type="EMBL" id="OQS53703.1"/>
    </source>
</evidence>
<accession>A0A1W0E395</accession>
<dbReference type="EMBL" id="MNPJ01000026">
    <property type="protein sequence ID" value="OQS53703.1"/>
    <property type="molecule type" value="Genomic_DNA"/>
</dbReference>
<gene>
    <name evidence="1" type="ORF">EHP00_1532</name>
</gene>
<keyword evidence="2" id="KW-1185">Reference proteome</keyword>
<dbReference type="VEuPathDB" id="MicrosporidiaDB:EHP00_1532"/>
<evidence type="ECO:0000313" key="2">
    <source>
        <dbReference type="Proteomes" id="UP000192758"/>
    </source>
</evidence>
<sequence length="120" mass="14645">MHSFLTLKHFKGLFTKINKSRKLKAYFDNITCEIKWENKKISTLYGCTFYITEKEIIINNKELEEEYGVNYLRIKYKDITHTDHDYLTLWIYFIYKTENEMELKIQNCPLVLRCHIHNLL</sequence>
<protein>
    <submittedName>
        <fullName evidence="1">Uncharacterized protein</fullName>
    </submittedName>
</protein>
<organism evidence="1 2">
    <name type="scientific">Ecytonucleospora hepatopenaei</name>
    <dbReference type="NCBI Taxonomy" id="646526"/>
    <lineage>
        <taxon>Eukaryota</taxon>
        <taxon>Fungi</taxon>
        <taxon>Fungi incertae sedis</taxon>
        <taxon>Microsporidia</taxon>
        <taxon>Enterocytozoonidae</taxon>
        <taxon>Ecytonucleospora</taxon>
    </lineage>
</organism>